<dbReference type="Proteomes" id="UP001434883">
    <property type="component" value="Unassembled WGS sequence"/>
</dbReference>
<name>A0ABV0Q5R3_9TELE</name>
<reference evidence="2 3" key="1">
    <citation type="submission" date="2021-06" db="EMBL/GenBank/DDBJ databases">
        <authorList>
            <person name="Palmer J.M."/>
        </authorList>
    </citation>
    <scope>NUCLEOTIDE SEQUENCE [LARGE SCALE GENOMIC DNA]</scope>
    <source>
        <strain evidence="2 3">XC_2019</strain>
        <tissue evidence="2">Muscle</tissue>
    </source>
</reference>
<protein>
    <recommendedName>
        <fullName evidence="1">Fibronectin type-III domain-containing protein</fullName>
    </recommendedName>
</protein>
<keyword evidence="3" id="KW-1185">Reference proteome</keyword>
<evidence type="ECO:0000313" key="2">
    <source>
        <dbReference type="EMBL" id="MEQ2191094.1"/>
    </source>
</evidence>
<evidence type="ECO:0000313" key="3">
    <source>
        <dbReference type="Proteomes" id="UP001434883"/>
    </source>
</evidence>
<proteinExistence type="predicted"/>
<dbReference type="PROSITE" id="PS50853">
    <property type="entry name" value="FN3"/>
    <property type="match status" value="1"/>
</dbReference>
<organism evidence="2 3">
    <name type="scientific">Xenoophorus captivus</name>
    <dbReference type="NCBI Taxonomy" id="1517983"/>
    <lineage>
        <taxon>Eukaryota</taxon>
        <taxon>Metazoa</taxon>
        <taxon>Chordata</taxon>
        <taxon>Craniata</taxon>
        <taxon>Vertebrata</taxon>
        <taxon>Euteleostomi</taxon>
        <taxon>Actinopterygii</taxon>
        <taxon>Neopterygii</taxon>
        <taxon>Teleostei</taxon>
        <taxon>Neoteleostei</taxon>
        <taxon>Acanthomorphata</taxon>
        <taxon>Ovalentaria</taxon>
        <taxon>Atherinomorphae</taxon>
        <taxon>Cyprinodontiformes</taxon>
        <taxon>Goodeidae</taxon>
        <taxon>Xenoophorus</taxon>
    </lineage>
</organism>
<dbReference type="CDD" id="cd00063">
    <property type="entry name" value="FN3"/>
    <property type="match status" value="1"/>
</dbReference>
<dbReference type="InterPro" id="IPR003961">
    <property type="entry name" value="FN3_dom"/>
</dbReference>
<evidence type="ECO:0000259" key="1">
    <source>
        <dbReference type="PROSITE" id="PS50853"/>
    </source>
</evidence>
<sequence length="153" mass="17463">MIEGVPYEVRIFAVNAIGVSKPSEPSKAFTPLEPPKIRVPRHLKQTYTRKVGETVNLVVPFQCRLKTMLTRLLLTYRLWRQYHARPHSFTLTPTGLQMKIPEYSDHDFKEAPKFTQPLINTFAVAGYNTTLNCSVRANPRVGGKTTGKKVYMQ</sequence>
<feature type="domain" description="Fibronectin type-III" evidence="1">
    <location>
        <begin position="1"/>
        <end position="35"/>
    </location>
</feature>
<dbReference type="Gene3D" id="2.60.40.10">
    <property type="entry name" value="Immunoglobulins"/>
    <property type="match status" value="1"/>
</dbReference>
<dbReference type="SUPFAM" id="SSF49265">
    <property type="entry name" value="Fibronectin type III"/>
    <property type="match status" value="1"/>
</dbReference>
<dbReference type="EMBL" id="JAHRIN010000445">
    <property type="protein sequence ID" value="MEQ2191094.1"/>
    <property type="molecule type" value="Genomic_DNA"/>
</dbReference>
<dbReference type="InterPro" id="IPR013783">
    <property type="entry name" value="Ig-like_fold"/>
</dbReference>
<accession>A0ABV0Q5R3</accession>
<gene>
    <name evidence="2" type="ORF">XENOCAPTIV_020692</name>
</gene>
<dbReference type="InterPro" id="IPR036116">
    <property type="entry name" value="FN3_sf"/>
</dbReference>
<comment type="caution">
    <text evidence="2">The sequence shown here is derived from an EMBL/GenBank/DDBJ whole genome shotgun (WGS) entry which is preliminary data.</text>
</comment>